<proteinExistence type="predicted"/>
<accession>A0A0S3REE5</accession>
<reference evidence="1 2" key="1">
    <citation type="journal article" date="2015" name="Sci. Rep.">
        <title>The power of single molecule real-time sequencing technology in the de novo assembly of a eukaryotic genome.</title>
        <authorList>
            <person name="Sakai H."/>
            <person name="Naito K."/>
            <person name="Ogiso-Tanaka E."/>
            <person name="Takahashi Y."/>
            <person name="Iseki K."/>
            <person name="Muto C."/>
            <person name="Satou K."/>
            <person name="Teruya K."/>
            <person name="Shiroma A."/>
            <person name="Shimoji M."/>
            <person name="Hirano T."/>
            <person name="Itoh T."/>
            <person name="Kaga A."/>
            <person name="Tomooka N."/>
        </authorList>
    </citation>
    <scope>NUCLEOTIDE SEQUENCE [LARGE SCALE GENOMIC DNA]</scope>
    <source>
        <strain evidence="2">cv. Shumari</strain>
    </source>
</reference>
<evidence type="ECO:0000313" key="2">
    <source>
        <dbReference type="Proteomes" id="UP000291084"/>
    </source>
</evidence>
<dbReference type="AlphaFoldDB" id="A0A0S3REE5"/>
<dbReference type="Proteomes" id="UP000291084">
    <property type="component" value="Chromosome 2"/>
</dbReference>
<name>A0A0S3REE5_PHAAN</name>
<dbReference type="EMBL" id="AP015035">
    <property type="protein sequence ID" value="BAT79064.1"/>
    <property type="molecule type" value="Genomic_DNA"/>
</dbReference>
<organism evidence="1 2">
    <name type="scientific">Vigna angularis var. angularis</name>
    <dbReference type="NCBI Taxonomy" id="157739"/>
    <lineage>
        <taxon>Eukaryota</taxon>
        <taxon>Viridiplantae</taxon>
        <taxon>Streptophyta</taxon>
        <taxon>Embryophyta</taxon>
        <taxon>Tracheophyta</taxon>
        <taxon>Spermatophyta</taxon>
        <taxon>Magnoliopsida</taxon>
        <taxon>eudicotyledons</taxon>
        <taxon>Gunneridae</taxon>
        <taxon>Pentapetalae</taxon>
        <taxon>rosids</taxon>
        <taxon>fabids</taxon>
        <taxon>Fabales</taxon>
        <taxon>Fabaceae</taxon>
        <taxon>Papilionoideae</taxon>
        <taxon>50 kb inversion clade</taxon>
        <taxon>NPAAA clade</taxon>
        <taxon>indigoferoid/millettioid clade</taxon>
        <taxon>Phaseoleae</taxon>
        <taxon>Vigna</taxon>
    </lineage>
</organism>
<dbReference type="Gene3D" id="3.40.50.2000">
    <property type="entry name" value="Glycogen Phosphorylase B"/>
    <property type="match status" value="1"/>
</dbReference>
<protein>
    <submittedName>
        <fullName evidence="1">Uncharacterized protein</fullName>
    </submittedName>
</protein>
<keyword evidence="2" id="KW-1185">Reference proteome</keyword>
<sequence>MHCTYNFPYLSIDLRLGKTLLTRGLHVTLATTELVYHRVFKFSTADAATVPTSITINGIQVTFFTDGFGTGQVKATLDSYMELIGKFGPINLSNLIETHFLNASKKLACKKRRNIVGGQKLVSMARSEKPKAATGENGATK</sequence>
<evidence type="ECO:0000313" key="1">
    <source>
        <dbReference type="EMBL" id="BAT79064.1"/>
    </source>
</evidence>
<gene>
    <name evidence="1" type="primary">Vigan.02G186800</name>
    <name evidence="1" type="ORF">VIGAN_02186800</name>
</gene>